<keyword evidence="5 7" id="KW-0456">Lyase</keyword>
<dbReference type="SUPFAM" id="SSF50621">
    <property type="entry name" value="Alanine racemase C-terminal domain-like"/>
    <property type="match status" value="1"/>
</dbReference>
<dbReference type="Pfam" id="PF00278">
    <property type="entry name" value="Orn_DAP_Arg_deC"/>
    <property type="match status" value="1"/>
</dbReference>
<evidence type="ECO:0000256" key="3">
    <source>
        <dbReference type="ARBA" id="ARBA00022898"/>
    </source>
</evidence>
<organism evidence="7">
    <name type="scientific">hydrothermal vent metagenome</name>
    <dbReference type="NCBI Taxonomy" id="652676"/>
    <lineage>
        <taxon>unclassified sequences</taxon>
        <taxon>metagenomes</taxon>
        <taxon>ecological metagenomes</taxon>
    </lineage>
</organism>
<dbReference type="InterPro" id="IPR022643">
    <property type="entry name" value="De-COase2_C"/>
</dbReference>
<evidence type="ECO:0000256" key="2">
    <source>
        <dbReference type="ARBA" id="ARBA00022793"/>
    </source>
</evidence>
<keyword evidence="4" id="KW-0745">Spermidine biosynthesis</keyword>
<evidence type="ECO:0000256" key="1">
    <source>
        <dbReference type="ARBA" id="ARBA00001933"/>
    </source>
</evidence>
<comment type="cofactor">
    <cofactor evidence="1">
        <name>pyridoxal 5'-phosphate</name>
        <dbReference type="ChEBI" id="CHEBI:597326"/>
    </cofactor>
</comment>
<feature type="domain" description="Orn/DAP/Arg decarboxylase 2 C-terminal" evidence="6">
    <location>
        <begin position="197"/>
        <end position="352"/>
    </location>
</feature>
<evidence type="ECO:0000256" key="4">
    <source>
        <dbReference type="ARBA" id="ARBA00023066"/>
    </source>
</evidence>
<dbReference type="GO" id="GO:0008836">
    <property type="term" value="F:diaminopimelate decarboxylase activity"/>
    <property type="evidence" value="ECO:0007669"/>
    <property type="project" value="TreeGrafter"/>
</dbReference>
<dbReference type="CDD" id="cd06829">
    <property type="entry name" value="PLPDE_III_CANSDC"/>
    <property type="match status" value="1"/>
</dbReference>
<dbReference type="GO" id="GO:0045312">
    <property type="term" value="P:nor-spermidine biosynthetic process"/>
    <property type="evidence" value="ECO:0007669"/>
    <property type="project" value="InterPro"/>
</dbReference>
<dbReference type="PIRSF" id="PIRSF038941">
    <property type="entry name" value="NspC"/>
    <property type="match status" value="1"/>
</dbReference>
<gene>
    <name evidence="7" type="ORF">MNB_ARC-1_43</name>
</gene>
<dbReference type="InterPro" id="IPR009006">
    <property type="entry name" value="Ala_racemase/Decarboxylase_C"/>
</dbReference>
<dbReference type="NCBIfam" id="TIGR01047">
    <property type="entry name" value="nspC"/>
    <property type="match status" value="1"/>
</dbReference>
<dbReference type="EC" id="4.1.1.-" evidence="7"/>
<keyword evidence="3" id="KW-0663">Pyridoxal phosphate</keyword>
<evidence type="ECO:0000313" key="7">
    <source>
        <dbReference type="EMBL" id="VAY86665.1"/>
    </source>
</evidence>
<sequence length="396" mass="45480">MTLQPKISKIEDVLKNIKTPTYLCEEALLEENLKYLNHIQKRYNIKILLAIKAFSNSSVMSLVRKYLKGCCASGLYEAKYGREFLKKEVHVYSPAFKDDEIDEICRTSDYIIFNSFNQLKRFKDNILPTNSIGLRINPEISFSPVEIYNPCGIYSRFGLTKKEFTLGITNEYLDQIDGFHFHALCEQNVEAFEDVLDHFESIFGKYFKYVKWVNFGGGLNLTQQNFDIEAFVTILNKFKNKYPHLEIYLEPGEAVAYQTGALIATVIDIIHNNIDIALLDVSAECHMPDTLLMPYTPTIRGANIIQLQDLQTYGTKDYIYRISGNTCLSGDIMGDYSFTKPLNIGDKIIFEDQIHYTTVKNTTFNGIKLPSLSILKSDGTIDVVKQFNYEDYKNRN</sequence>
<dbReference type="EMBL" id="UOYO01000015">
    <property type="protein sequence ID" value="VAY86665.1"/>
    <property type="molecule type" value="Genomic_DNA"/>
</dbReference>
<evidence type="ECO:0000259" key="6">
    <source>
        <dbReference type="Pfam" id="PF00278"/>
    </source>
</evidence>
<evidence type="ECO:0000256" key="5">
    <source>
        <dbReference type="ARBA" id="ARBA00023239"/>
    </source>
</evidence>
<dbReference type="GO" id="GO:0009089">
    <property type="term" value="P:lysine biosynthetic process via diaminopimelate"/>
    <property type="evidence" value="ECO:0007669"/>
    <property type="project" value="TreeGrafter"/>
</dbReference>
<dbReference type="AlphaFoldDB" id="A0A3B1DS54"/>
<protein>
    <submittedName>
        <fullName evidence="7">Carboxynorspermidine decarboxylase, putative</fullName>
        <ecNumber evidence="7">4.1.1.-</ecNumber>
    </submittedName>
</protein>
<dbReference type="GO" id="GO:0008295">
    <property type="term" value="P:spermidine biosynthetic process"/>
    <property type="evidence" value="ECO:0007669"/>
    <property type="project" value="UniProtKB-KW"/>
</dbReference>
<proteinExistence type="predicted"/>
<dbReference type="Gene3D" id="2.40.37.10">
    <property type="entry name" value="Lyase, Ornithine Decarboxylase, Chain A, domain 1"/>
    <property type="match status" value="1"/>
</dbReference>
<name>A0A3B1DS54_9ZZZZ</name>
<dbReference type="PANTHER" id="PTHR43727">
    <property type="entry name" value="DIAMINOPIMELATE DECARBOXYLASE"/>
    <property type="match status" value="1"/>
</dbReference>
<dbReference type="InterPro" id="IPR029066">
    <property type="entry name" value="PLP-binding_barrel"/>
</dbReference>
<dbReference type="SUPFAM" id="SSF51419">
    <property type="entry name" value="PLP-binding barrel"/>
    <property type="match status" value="1"/>
</dbReference>
<dbReference type="InterPro" id="IPR005730">
    <property type="entry name" value="Nsp_de-COase"/>
</dbReference>
<keyword evidence="2" id="KW-0210">Decarboxylase</keyword>
<accession>A0A3B1DS54</accession>
<dbReference type="Gene3D" id="3.20.20.10">
    <property type="entry name" value="Alanine racemase"/>
    <property type="match status" value="1"/>
</dbReference>
<reference evidence="7" key="1">
    <citation type="submission" date="2018-10" db="EMBL/GenBank/DDBJ databases">
        <authorList>
            <person name="Aoki K."/>
        </authorList>
    </citation>
    <scope>NUCLEOTIDE SEQUENCE</scope>
</reference>
<dbReference type="PANTHER" id="PTHR43727:SF1">
    <property type="entry name" value="CARBOXYNORSPERMIDINE_CARBOXYSPERMIDINE DECARBOXYLASE"/>
    <property type="match status" value="1"/>
</dbReference>